<dbReference type="Pfam" id="PF00387">
    <property type="entry name" value="PI-PLC-Y"/>
    <property type="match status" value="1"/>
</dbReference>
<feature type="binding site" evidence="20">
    <location>
        <position position="710"/>
    </location>
    <ligand>
        <name>Ca(2+)</name>
        <dbReference type="ChEBI" id="CHEBI:29108"/>
        <label>5</label>
    </ligand>
</feature>
<evidence type="ECO:0000256" key="17">
    <source>
        <dbReference type="ARBA" id="ARBA00023726"/>
    </source>
</evidence>
<feature type="binding site" evidence="20">
    <location>
        <position position="655"/>
    </location>
    <ligand>
        <name>Ca(2+)</name>
        <dbReference type="ChEBI" id="CHEBI:29108"/>
        <label>4</label>
    </ligand>
</feature>
<reference evidence="28" key="1">
    <citation type="submission" date="2025-08" db="UniProtKB">
        <authorList>
            <consortium name="Ensembl"/>
        </authorList>
    </citation>
    <scope>IDENTIFICATION</scope>
</reference>
<dbReference type="Proteomes" id="UP001108240">
    <property type="component" value="Unplaced"/>
</dbReference>
<evidence type="ECO:0000256" key="22">
    <source>
        <dbReference type="RuleBase" id="RU361133"/>
    </source>
</evidence>
<dbReference type="SMART" id="SM00054">
    <property type="entry name" value="EFh"/>
    <property type="match status" value="2"/>
</dbReference>
<feature type="binding site" evidence="20">
    <location>
        <position position="341"/>
    </location>
    <ligand>
        <name>Ca(2+)</name>
        <dbReference type="ChEBI" id="CHEBI:29108"/>
        <label>3</label>
        <note>catalytic</note>
    </ligand>
</feature>
<evidence type="ECO:0000256" key="12">
    <source>
        <dbReference type="ARBA" id="ARBA00023098"/>
    </source>
</evidence>
<dbReference type="SMART" id="SM00148">
    <property type="entry name" value="PLCXc"/>
    <property type="match status" value="1"/>
</dbReference>
<comment type="catalytic activity">
    <reaction evidence="16">
        <text>a 1,2-diacyl-sn-glycero-3-phospho-(1D-myo-inositol-4,5-bisphosphate) + H2O = 1D-myo-inositol 1,4,5-trisphosphate + a 1,2-diacyl-sn-glycerol + H(+)</text>
        <dbReference type="Rhea" id="RHEA:33179"/>
        <dbReference type="ChEBI" id="CHEBI:15377"/>
        <dbReference type="ChEBI" id="CHEBI:15378"/>
        <dbReference type="ChEBI" id="CHEBI:17815"/>
        <dbReference type="ChEBI" id="CHEBI:58456"/>
        <dbReference type="ChEBI" id="CHEBI:203600"/>
        <dbReference type="EC" id="3.1.4.11"/>
    </reaction>
    <physiologicalReaction direction="left-to-right" evidence="16">
        <dbReference type="Rhea" id="RHEA:33180"/>
    </physiologicalReaction>
</comment>
<feature type="binding site" evidence="19">
    <location>
        <position position="552"/>
    </location>
    <ligand>
        <name>substrate</name>
    </ligand>
</feature>
<dbReference type="EC" id="3.1.4.11" evidence="22"/>
<evidence type="ECO:0000256" key="19">
    <source>
        <dbReference type="PIRSR" id="PIRSR628391-2"/>
    </source>
</evidence>
<evidence type="ECO:0000256" key="4">
    <source>
        <dbReference type="ARBA" id="ARBA00004496"/>
    </source>
</evidence>
<dbReference type="Pfam" id="PF00168">
    <property type="entry name" value="C2"/>
    <property type="match status" value="1"/>
</dbReference>
<keyword evidence="12 22" id="KW-0443">Lipid metabolism</keyword>
<dbReference type="PRINTS" id="PR00390">
    <property type="entry name" value="PHPHLIPASEC"/>
</dbReference>
<dbReference type="InterPro" id="IPR000008">
    <property type="entry name" value="C2_dom"/>
</dbReference>
<evidence type="ECO:0000256" key="3">
    <source>
        <dbReference type="ARBA" id="ARBA00004240"/>
    </source>
</evidence>
<keyword evidence="8 22" id="KW-0378">Hydrolase</keyword>
<evidence type="ECO:0000259" key="24">
    <source>
        <dbReference type="PROSITE" id="PS50003"/>
    </source>
</evidence>
<dbReference type="InterPro" id="IPR001192">
    <property type="entry name" value="PI-PLC_fam"/>
</dbReference>
<feature type="binding site" evidence="19">
    <location>
        <position position="439"/>
    </location>
    <ligand>
        <name>substrate</name>
    </ligand>
</feature>
<feature type="domain" description="PH" evidence="24">
    <location>
        <begin position="22"/>
        <end position="130"/>
    </location>
</feature>
<evidence type="ECO:0000256" key="13">
    <source>
        <dbReference type="ARBA" id="ARBA00023136"/>
    </source>
</evidence>
<dbReference type="GO" id="GO:0005634">
    <property type="term" value="C:nucleus"/>
    <property type="evidence" value="ECO:0007669"/>
    <property type="project" value="UniProtKB-SubCell"/>
</dbReference>
<evidence type="ECO:0000256" key="8">
    <source>
        <dbReference type="ARBA" id="ARBA00022801"/>
    </source>
</evidence>
<evidence type="ECO:0000256" key="10">
    <source>
        <dbReference type="ARBA" id="ARBA00022837"/>
    </source>
</evidence>
<comment type="subcellular location">
    <subcellularLocation>
        <location evidence="4">Cytoplasm</location>
    </subcellularLocation>
    <subcellularLocation>
        <location evidence="3">Endoplasmic reticulum</location>
    </subcellularLocation>
    <subcellularLocation>
        <location evidence="2">Membrane</location>
        <topology evidence="2">Peripheral membrane protein</topology>
    </subcellularLocation>
    <subcellularLocation>
        <location evidence="1">Nucleus</location>
    </subcellularLocation>
</comment>
<dbReference type="Gene3D" id="2.60.40.150">
    <property type="entry name" value="C2 domain"/>
    <property type="match status" value="1"/>
</dbReference>
<dbReference type="InterPro" id="IPR035892">
    <property type="entry name" value="C2_domain_sf"/>
</dbReference>
<keyword evidence="10 20" id="KW-0106">Calcium</keyword>
<dbReference type="PROSITE" id="PS50008">
    <property type="entry name" value="PIPLC_Y_DOMAIN"/>
    <property type="match status" value="1"/>
</dbReference>
<evidence type="ECO:0000256" key="16">
    <source>
        <dbReference type="ARBA" id="ARBA00023674"/>
    </source>
</evidence>
<dbReference type="PANTHER" id="PTHR10336:SF31">
    <property type="entry name" value="1-PHOSPHATIDYLINOSITOL 4,5-BISPHOSPHATE PHOSPHODIESTERASE DELTA-4"/>
    <property type="match status" value="1"/>
</dbReference>
<feature type="binding site" evidence="20">
    <location>
        <position position="312"/>
    </location>
    <ligand>
        <name>Ca(2+)</name>
        <dbReference type="ChEBI" id="CHEBI:29108"/>
        <label>3</label>
        <note>catalytic</note>
    </ligand>
</feature>
<dbReference type="Gene3D" id="1.10.238.10">
    <property type="entry name" value="EF-hand"/>
    <property type="match status" value="2"/>
</dbReference>
<dbReference type="GO" id="GO:0005886">
    <property type="term" value="C:plasma membrane"/>
    <property type="evidence" value="ECO:0007669"/>
    <property type="project" value="TreeGrafter"/>
</dbReference>
<evidence type="ECO:0000256" key="18">
    <source>
        <dbReference type="PIRSR" id="PIRSR628391-1"/>
    </source>
</evidence>
<evidence type="ECO:0000256" key="11">
    <source>
        <dbReference type="ARBA" id="ARBA00022963"/>
    </source>
</evidence>
<keyword evidence="5" id="KW-0963">Cytoplasm</keyword>
<evidence type="ECO:0000256" key="1">
    <source>
        <dbReference type="ARBA" id="ARBA00004123"/>
    </source>
</evidence>
<dbReference type="AlphaFoldDB" id="A0A8C1EH57"/>
<feature type="binding site" evidence="20">
    <location>
        <position position="653"/>
    </location>
    <ligand>
        <name>Ca(2+)</name>
        <dbReference type="ChEBI" id="CHEBI:29108"/>
        <label>4</label>
    </ligand>
</feature>
<evidence type="ECO:0000256" key="20">
    <source>
        <dbReference type="PIRSR" id="PIRSR628391-3"/>
    </source>
</evidence>
<comment type="cofactor">
    <cofactor evidence="20">
        <name>Ca(2+)</name>
        <dbReference type="ChEBI" id="CHEBI:29108"/>
    </cofactor>
    <text evidence="20">Binds 3 Ca(2+) ions per subunit. Two of the Ca(2+) ions are bound to the C2 domain.</text>
</comment>
<dbReference type="SMART" id="SM00149">
    <property type="entry name" value="PLCYc"/>
    <property type="match status" value="1"/>
</dbReference>
<feature type="binding site" evidence="19">
    <location>
        <position position="441"/>
    </location>
    <ligand>
        <name>substrate</name>
    </ligand>
</feature>
<dbReference type="SUPFAM" id="SSF51695">
    <property type="entry name" value="PLC-like phosphodiesterases"/>
    <property type="match status" value="1"/>
</dbReference>
<protein>
    <recommendedName>
        <fullName evidence="22">Phosphoinositide phospholipase C</fullName>
        <ecNumber evidence="22">3.1.4.11</ecNumber>
    </recommendedName>
</protein>
<dbReference type="Ensembl" id="ENSCCRT00000083412.2">
    <property type="protein sequence ID" value="ENSCCRP00000076901.2"/>
    <property type="gene ID" value="ENSCCRG00000041263.2"/>
</dbReference>
<keyword evidence="6 20" id="KW-0479">Metal-binding</keyword>
<dbReference type="InterPro" id="IPR001849">
    <property type="entry name" value="PH_domain"/>
</dbReference>
<keyword evidence="13" id="KW-0472">Membrane</keyword>
<keyword evidence="11 22" id="KW-0442">Lipid degradation</keyword>
<evidence type="ECO:0000259" key="26">
    <source>
        <dbReference type="PROSITE" id="PS50008"/>
    </source>
</evidence>
<dbReference type="PROSITE" id="PS50007">
    <property type="entry name" value="PIPLC_X_DOMAIN"/>
    <property type="match status" value="1"/>
</dbReference>
<feature type="binding site" evidence="19">
    <location>
        <position position="525"/>
    </location>
    <ligand>
        <name>substrate</name>
    </ligand>
</feature>
<dbReference type="PROSITE" id="PS50004">
    <property type="entry name" value="C2"/>
    <property type="match status" value="1"/>
</dbReference>
<evidence type="ECO:0000256" key="7">
    <source>
        <dbReference type="ARBA" id="ARBA00022737"/>
    </source>
</evidence>
<reference evidence="28" key="2">
    <citation type="submission" date="2025-09" db="UniProtKB">
        <authorList>
            <consortium name="Ensembl"/>
        </authorList>
    </citation>
    <scope>IDENTIFICATION</scope>
</reference>
<feature type="binding site" evidence="20">
    <location>
        <position position="679"/>
    </location>
    <ligand>
        <name>Ca(2+)</name>
        <dbReference type="ChEBI" id="CHEBI:29108"/>
        <label>4</label>
    </ligand>
</feature>
<dbReference type="SUPFAM" id="SSF50729">
    <property type="entry name" value="PH domain-like"/>
    <property type="match status" value="1"/>
</dbReference>
<dbReference type="FunFam" id="1.10.238.10:FF:000005">
    <property type="entry name" value="Phosphoinositide phospholipase C"/>
    <property type="match status" value="1"/>
</dbReference>
<evidence type="ECO:0000256" key="6">
    <source>
        <dbReference type="ARBA" id="ARBA00022723"/>
    </source>
</evidence>
<evidence type="ECO:0000259" key="25">
    <source>
        <dbReference type="PROSITE" id="PS50004"/>
    </source>
</evidence>
<dbReference type="FunFam" id="3.20.20.190:FF:000022">
    <property type="entry name" value="Phosphoinositide phospholipase C"/>
    <property type="match status" value="1"/>
</dbReference>
<dbReference type="InterPro" id="IPR015359">
    <property type="entry name" value="PLC_EF-hand-like"/>
</dbReference>
<feature type="binding site" evidence="20">
    <location>
        <position position="343"/>
    </location>
    <ligand>
        <name>Ca(2+)</name>
        <dbReference type="ChEBI" id="CHEBI:29108"/>
        <label>3</label>
        <note>catalytic</note>
    </ligand>
</feature>
<dbReference type="Pfam" id="PF00388">
    <property type="entry name" value="PI-PLC-X"/>
    <property type="match status" value="1"/>
</dbReference>
<proteinExistence type="predicted"/>
<dbReference type="FunFam" id="2.30.29.30:FF:000088">
    <property type="entry name" value="Phosphoinositide phospholipase C"/>
    <property type="match status" value="1"/>
</dbReference>
<dbReference type="InterPro" id="IPR018247">
    <property type="entry name" value="EF_Hand_1_Ca_BS"/>
</dbReference>
<dbReference type="SUPFAM" id="SSF47473">
    <property type="entry name" value="EF-hand"/>
    <property type="match status" value="1"/>
</dbReference>
<dbReference type="InterPro" id="IPR011993">
    <property type="entry name" value="PH-like_dom_sf"/>
</dbReference>
<dbReference type="InterPro" id="IPR000909">
    <property type="entry name" value="PLipase_C_PInositol-sp_X_dom"/>
</dbReference>
<evidence type="ECO:0000256" key="23">
    <source>
        <dbReference type="SAM" id="MobiDB-lite"/>
    </source>
</evidence>
<dbReference type="SMART" id="SM00239">
    <property type="entry name" value="C2"/>
    <property type="match status" value="1"/>
</dbReference>
<dbReference type="Gene3D" id="3.20.20.190">
    <property type="entry name" value="Phosphatidylinositol (PI) phosphodiesterase"/>
    <property type="match status" value="1"/>
</dbReference>
<feature type="domain" description="EF-hand" evidence="27">
    <location>
        <begin position="176"/>
        <end position="211"/>
    </location>
</feature>
<dbReference type="Pfam" id="PF09279">
    <property type="entry name" value="EF-hand_like"/>
    <property type="match status" value="1"/>
</dbReference>
<dbReference type="GeneTree" id="ENSGT00940000156180"/>
<feature type="domain" description="PI-PLC Y-box" evidence="26">
    <location>
        <begin position="496"/>
        <end position="612"/>
    </location>
</feature>
<dbReference type="InterPro" id="IPR028391">
    <property type="entry name" value="PLC-delta1_cat"/>
</dbReference>
<dbReference type="GO" id="GO:0016042">
    <property type="term" value="P:lipid catabolic process"/>
    <property type="evidence" value="ECO:0007669"/>
    <property type="project" value="UniProtKB-KW"/>
</dbReference>
<feature type="active site" evidence="18">
    <location>
        <position position="311"/>
    </location>
</feature>
<dbReference type="CDD" id="cd08593">
    <property type="entry name" value="PI-PLCc_delta"/>
    <property type="match status" value="1"/>
</dbReference>
<name>A0A8C1EH57_CYPCA</name>
<organism evidence="28 29">
    <name type="scientific">Cyprinus carpio carpio</name>
    <dbReference type="NCBI Taxonomy" id="630221"/>
    <lineage>
        <taxon>Eukaryota</taxon>
        <taxon>Metazoa</taxon>
        <taxon>Chordata</taxon>
        <taxon>Craniata</taxon>
        <taxon>Vertebrata</taxon>
        <taxon>Euteleostomi</taxon>
        <taxon>Actinopterygii</taxon>
        <taxon>Neopterygii</taxon>
        <taxon>Teleostei</taxon>
        <taxon>Ostariophysi</taxon>
        <taxon>Cypriniformes</taxon>
        <taxon>Cyprinidae</taxon>
        <taxon>Cyprininae</taxon>
        <taxon>Cyprinus</taxon>
    </lineage>
</organism>
<feature type="glycosylation site" description="O-linked (GlcNAc) serine" evidence="21">
    <location>
        <position position="191"/>
    </location>
</feature>
<dbReference type="GO" id="GO:0005509">
    <property type="term" value="F:calcium ion binding"/>
    <property type="evidence" value="ECO:0007669"/>
    <property type="project" value="InterPro"/>
</dbReference>
<dbReference type="PROSITE" id="PS50003">
    <property type="entry name" value="PH_DOMAIN"/>
    <property type="match status" value="1"/>
</dbReference>
<dbReference type="FunFam" id="2.60.40.150:FF:000058">
    <property type="entry name" value="Phosphoinositide phospholipase C"/>
    <property type="match status" value="1"/>
</dbReference>
<dbReference type="SMART" id="SM00233">
    <property type="entry name" value="PH"/>
    <property type="match status" value="1"/>
</dbReference>
<dbReference type="InterPro" id="IPR011992">
    <property type="entry name" value="EF-hand-dom_pair"/>
</dbReference>
<evidence type="ECO:0000256" key="21">
    <source>
        <dbReference type="PIRSR" id="PIRSR628391-4"/>
    </source>
</evidence>
<dbReference type="CDD" id="cd13363">
    <property type="entry name" value="PH_PLC_delta"/>
    <property type="match status" value="1"/>
</dbReference>
<keyword evidence="15" id="KW-0539">Nucleus</keyword>
<evidence type="ECO:0000256" key="5">
    <source>
        <dbReference type="ARBA" id="ARBA00022490"/>
    </source>
</evidence>
<dbReference type="GO" id="GO:0005783">
    <property type="term" value="C:endoplasmic reticulum"/>
    <property type="evidence" value="ECO:0007669"/>
    <property type="project" value="UniProtKB-SubCell"/>
</dbReference>
<evidence type="ECO:0000313" key="29">
    <source>
        <dbReference type="Proteomes" id="UP001108240"/>
    </source>
</evidence>
<keyword evidence="21" id="KW-0325">Glycoprotein</keyword>
<feature type="binding site" evidence="20">
    <location>
        <position position="708"/>
    </location>
    <ligand>
        <name>Ca(2+)</name>
        <dbReference type="ChEBI" id="CHEBI:29108"/>
        <label>5</label>
    </ligand>
</feature>
<dbReference type="InterPro" id="IPR017946">
    <property type="entry name" value="PLC-like_Pdiesterase_TIM-brl"/>
</dbReference>
<keyword evidence="29" id="KW-1185">Reference proteome</keyword>
<dbReference type="Pfam" id="PF00169">
    <property type="entry name" value="PH"/>
    <property type="match status" value="1"/>
</dbReference>
<feature type="binding site" evidence="20">
    <location>
        <position position="709"/>
    </location>
    <ligand>
        <name>Ca(2+)</name>
        <dbReference type="ChEBI" id="CHEBI:29108"/>
        <label>5</label>
    </ligand>
</feature>
<evidence type="ECO:0000256" key="14">
    <source>
        <dbReference type="ARBA" id="ARBA00023224"/>
    </source>
</evidence>
<dbReference type="InterPro" id="IPR001711">
    <property type="entry name" value="PLipase_C_Pinositol-sp_Y"/>
</dbReference>
<dbReference type="Gene3D" id="2.30.29.30">
    <property type="entry name" value="Pleckstrin-homology domain (PH domain)/Phosphotyrosine-binding domain (PTB)"/>
    <property type="match status" value="1"/>
</dbReference>
<dbReference type="PROSITE" id="PS50222">
    <property type="entry name" value="EF_HAND_2"/>
    <property type="match status" value="2"/>
</dbReference>
<dbReference type="CDD" id="cd00275">
    <property type="entry name" value="C2_PLC_like"/>
    <property type="match status" value="1"/>
</dbReference>
<feature type="binding site" evidence="19">
    <location>
        <begin position="32"/>
        <end position="59"/>
    </location>
    <ligand>
        <name>substrate</name>
    </ligand>
</feature>
<comment type="catalytic activity">
    <reaction evidence="17">
        <text>a 1,2-diacyl-sn-glycero-3-phospho-(1D-myo-inositol) + H2O = 1D-myo-inositol 1-phosphate + a 1,2-diacyl-sn-glycerol + H(+)</text>
        <dbReference type="Rhea" id="RHEA:43484"/>
        <dbReference type="ChEBI" id="CHEBI:15377"/>
        <dbReference type="ChEBI" id="CHEBI:15378"/>
        <dbReference type="ChEBI" id="CHEBI:17815"/>
        <dbReference type="ChEBI" id="CHEBI:57880"/>
        <dbReference type="ChEBI" id="CHEBI:58433"/>
    </reaction>
    <physiologicalReaction direction="left-to-right" evidence="17">
        <dbReference type="Rhea" id="RHEA:43485"/>
    </physiologicalReaction>
</comment>
<evidence type="ECO:0000256" key="9">
    <source>
        <dbReference type="ARBA" id="ARBA00022824"/>
    </source>
</evidence>
<dbReference type="GO" id="GO:0004435">
    <property type="term" value="F:phosphatidylinositol-4,5-bisphosphate phospholipase C activity"/>
    <property type="evidence" value="ECO:0007669"/>
    <property type="project" value="UniProtKB-EC"/>
</dbReference>
<feature type="active site" evidence="18">
    <location>
        <position position="356"/>
    </location>
</feature>
<keyword evidence="14" id="KW-0807">Transducer</keyword>
<dbReference type="InterPro" id="IPR002048">
    <property type="entry name" value="EF_hand_dom"/>
</dbReference>
<dbReference type="PANTHER" id="PTHR10336">
    <property type="entry name" value="PHOSPHOINOSITIDE-SPECIFIC PHOSPHOLIPASE C FAMILY PROTEIN"/>
    <property type="match status" value="1"/>
</dbReference>
<keyword evidence="9" id="KW-0256">Endoplasmic reticulum</keyword>
<accession>A0A8C1EH57</accession>
<keyword evidence="7" id="KW-0677">Repeat</keyword>
<sequence length="760" mass="87262">DKRAKLYIILHLKCIQADDDLKSMFVGTVMRKIKSRTWKKQRYFRLQEDCMTIWYKSKKAGNTHSTFSVGDVEAVREGHQSEVLLSIADEFPPDRCFTLVFRGRRGNLDLVAESAGEAQSWIKGIRKLIDNLENMGQREKLDQWICDWFKKADKNRDGQMNFKEVQDLLKMMNVDMNEHHALRLFTTADKSQSGTLEDDEFVLFYKMLTQREDVLRVFQEYSGDGQKLTLQDLKDFLREEQLREDGVQQYALKLIERYEPSDTARMLQVMTFDGFLMYLTSPEGSIFNPTMVELYQDMTQPLCHYFISSSHNTYLLEDQIRGHSSVEGYIRALKRGCRCVEVDCWDGPNEEPIVYHGHTFTSKIFFKDVVTVLGNYAFKASQYPVILSIENHCSVEQQKVMAQHLTQILGDKLLKTPLHGKFPIGLPSPEDLKGKILLKGKKIGGLEDSMNGVVDDSLMGEVSDEEETAEFNDDHHRNDSIRHRVKKSKQSLSKELSDCVVYCKSVHFSSFKHSQIHSKFYEISSFTESKARKHIREAGAEFVLHNARQLSRVYPSGLRTDSSNFNPQDMWNAGCQIVALNFQTAGVEMDLNDGLFCQNGHCGYVLKPAFMRNIDERFDPENPQNGGYKPLSLSIQVISGQQLPKVNIKEGSIIDPLVRVEIHGVPLDQAKQETRYIDNNGFNPVWYDTLQFTIHVPELALVRFVVEDYDKTSKNDFVGQFTLPFTCIQPGYRHIHLLSKDGTSIPPSSLFVHVRITKLT</sequence>
<evidence type="ECO:0000256" key="15">
    <source>
        <dbReference type="ARBA" id="ARBA00023242"/>
    </source>
</evidence>
<evidence type="ECO:0000259" key="27">
    <source>
        <dbReference type="PROSITE" id="PS50222"/>
    </source>
</evidence>
<feature type="domain" description="C2" evidence="25">
    <location>
        <begin position="612"/>
        <end position="739"/>
    </location>
</feature>
<feature type="compositionally biased region" description="Basic and acidic residues" evidence="23">
    <location>
        <begin position="472"/>
        <end position="482"/>
    </location>
</feature>
<dbReference type="SUPFAM" id="SSF49562">
    <property type="entry name" value="C2 domain (Calcium/lipid-binding domain, CaLB)"/>
    <property type="match status" value="1"/>
</dbReference>
<feature type="binding site" evidence="20">
    <location>
        <position position="390"/>
    </location>
    <ligand>
        <name>Ca(2+)</name>
        <dbReference type="ChEBI" id="CHEBI:29108"/>
        <label>3</label>
        <note>catalytic</note>
    </ligand>
</feature>
<evidence type="ECO:0000256" key="2">
    <source>
        <dbReference type="ARBA" id="ARBA00004170"/>
    </source>
</evidence>
<feature type="domain" description="EF-hand" evidence="27">
    <location>
        <begin position="140"/>
        <end position="175"/>
    </location>
</feature>
<dbReference type="PROSITE" id="PS00018">
    <property type="entry name" value="EF_HAND_1"/>
    <property type="match status" value="2"/>
</dbReference>
<dbReference type="GO" id="GO:0035556">
    <property type="term" value="P:intracellular signal transduction"/>
    <property type="evidence" value="ECO:0007669"/>
    <property type="project" value="InterPro"/>
</dbReference>
<feature type="region of interest" description="Disordered" evidence="23">
    <location>
        <begin position="466"/>
        <end position="486"/>
    </location>
</feature>
<evidence type="ECO:0000313" key="28">
    <source>
        <dbReference type="Ensembl" id="ENSCCRP00000076901.2"/>
    </source>
</evidence>